<keyword evidence="3" id="KW-1185">Reference proteome</keyword>
<feature type="region of interest" description="Disordered" evidence="1">
    <location>
        <begin position="435"/>
        <end position="491"/>
    </location>
</feature>
<dbReference type="Proteomes" id="UP000799757">
    <property type="component" value="Unassembled WGS sequence"/>
</dbReference>
<reference evidence="2" key="1">
    <citation type="journal article" date="2020" name="Stud. Mycol.">
        <title>101 Dothideomycetes genomes: a test case for predicting lifestyles and emergence of pathogens.</title>
        <authorList>
            <person name="Haridas S."/>
            <person name="Albert R."/>
            <person name="Binder M."/>
            <person name="Bloem J."/>
            <person name="Labutti K."/>
            <person name="Salamov A."/>
            <person name="Andreopoulos B."/>
            <person name="Baker S."/>
            <person name="Barry K."/>
            <person name="Bills G."/>
            <person name="Bluhm B."/>
            <person name="Cannon C."/>
            <person name="Castanera R."/>
            <person name="Culley D."/>
            <person name="Daum C."/>
            <person name="Ezra D."/>
            <person name="Gonzalez J."/>
            <person name="Henrissat B."/>
            <person name="Kuo A."/>
            <person name="Liang C."/>
            <person name="Lipzen A."/>
            <person name="Lutzoni F."/>
            <person name="Magnuson J."/>
            <person name="Mondo S."/>
            <person name="Nolan M."/>
            <person name="Ohm R."/>
            <person name="Pangilinan J."/>
            <person name="Park H.-J."/>
            <person name="Ramirez L."/>
            <person name="Alfaro M."/>
            <person name="Sun H."/>
            <person name="Tritt A."/>
            <person name="Yoshinaga Y."/>
            <person name="Zwiers L.-H."/>
            <person name="Turgeon B."/>
            <person name="Goodwin S."/>
            <person name="Spatafora J."/>
            <person name="Crous P."/>
            <person name="Grigoriev I."/>
        </authorList>
    </citation>
    <scope>NUCLEOTIDE SEQUENCE</scope>
    <source>
        <strain evidence="2">CBS 109.77</strain>
    </source>
</reference>
<feature type="compositionally biased region" description="Polar residues" evidence="1">
    <location>
        <begin position="238"/>
        <end position="264"/>
    </location>
</feature>
<feature type="region of interest" description="Disordered" evidence="1">
    <location>
        <begin position="1"/>
        <end position="60"/>
    </location>
</feature>
<feature type="compositionally biased region" description="Polar residues" evidence="1">
    <location>
        <begin position="38"/>
        <end position="55"/>
    </location>
</feature>
<feature type="compositionally biased region" description="Basic and acidic residues" evidence="1">
    <location>
        <begin position="437"/>
        <end position="463"/>
    </location>
</feature>
<sequence>MVFPFDYSSPHKLDGIGAIPGARKRSRDDDSYGEHEQPAQNRARNEQYVPSSTGITPLDVGIDDGSNLQAISLIEEAGTGAPRRALRNTIGVIDSMSEPGFDMSATQVVLPTMPQAQAMWRDTESLDFASPIRQHQQYYQSGLGLSEDVSASIISQRPNARSITAKPNSPATMNASPIQQLHTQVYQGVPSGTTPVRQPSWGERNARLPTYNPYAPPYGSTLPGPALPPQYQTIQTNQSYGIPTGYSSSRAPTPSFNQYYNTFPPQLPFNVDNDEATSNPNPKEQQNPGRRSDTNMSYRNSSSSAVDHPGVNLSPQSRVYPMANTQEYSGYVPTPHSISPSINHDPIPRSTPEGYEGSDSQDPKLFPAYVNPWAEQGVNPAQRQHQDIEKGIREESKPLSYGVLEAELGVGALSSYPWLADGSLKAKKEQFQILPPSDREVKKQTQTEKRRQARERVKARETGRAQIVQVAKAAEESEEDRPDPQRGPINPYDIKILAEDYTHDLIEGTSDRYRCNHESWKCVSKDCTHKCCLHGMNWPRKYQTLRKQIVKKIDQQRKEAGLPERPKQDRSKKRAPLDSPSVAAPAVAPQAVSEPHLSPPRRLVQLQPKEATPQVQVPAPQSGRLIFPESLTDLKKKLSQELTRHPAGGPTRASTEGQEEEASGDDWEKELFGDLDDI</sequence>
<feature type="compositionally biased region" description="Polar residues" evidence="1">
    <location>
        <begin position="276"/>
        <end position="305"/>
    </location>
</feature>
<gene>
    <name evidence="2" type="ORF">K505DRAFT_336623</name>
</gene>
<evidence type="ECO:0000256" key="1">
    <source>
        <dbReference type="SAM" id="MobiDB-lite"/>
    </source>
</evidence>
<feature type="compositionally biased region" description="Basic and acidic residues" evidence="1">
    <location>
        <begin position="632"/>
        <end position="644"/>
    </location>
</feature>
<protein>
    <submittedName>
        <fullName evidence="2">Uncharacterized protein</fullName>
    </submittedName>
</protein>
<feature type="region of interest" description="Disordered" evidence="1">
    <location>
        <begin position="610"/>
        <end position="678"/>
    </location>
</feature>
<organism evidence="2 3">
    <name type="scientific">Melanomma pulvis-pyrius CBS 109.77</name>
    <dbReference type="NCBI Taxonomy" id="1314802"/>
    <lineage>
        <taxon>Eukaryota</taxon>
        <taxon>Fungi</taxon>
        <taxon>Dikarya</taxon>
        <taxon>Ascomycota</taxon>
        <taxon>Pezizomycotina</taxon>
        <taxon>Dothideomycetes</taxon>
        <taxon>Pleosporomycetidae</taxon>
        <taxon>Pleosporales</taxon>
        <taxon>Melanommataceae</taxon>
        <taxon>Melanomma</taxon>
    </lineage>
</organism>
<evidence type="ECO:0000313" key="2">
    <source>
        <dbReference type="EMBL" id="KAF2794759.1"/>
    </source>
</evidence>
<feature type="compositionally biased region" description="Polar residues" evidence="1">
    <location>
        <begin position="313"/>
        <end position="328"/>
    </location>
</feature>
<feature type="region of interest" description="Disordered" evidence="1">
    <location>
        <begin position="554"/>
        <end position="598"/>
    </location>
</feature>
<feature type="region of interest" description="Disordered" evidence="1">
    <location>
        <begin position="238"/>
        <end position="361"/>
    </location>
</feature>
<feature type="compositionally biased region" description="Basic and acidic residues" evidence="1">
    <location>
        <begin position="26"/>
        <end position="37"/>
    </location>
</feature>
<feature type="compositionally biased region" description="Low complexity" evidence="1">
    <location>
        <begin position="579"/>
        <end position="593"/>
    </location>
</feature>
<dbReference type="AlphaFoldDB" id="A0A6A6XE22"/>
<evidence type="ECO:0000313" key="3">
    <source>
        <dbReference type="Proteomes" id="UP000799757"/>
    </source>
</evidence>
<accession>A0A6A6XE22</accession>
<feature type="compositionally biased region" description="Acidic residues" evidence="1">
    <location>
        <begin position="657"/>
        <end position="678"/>
    </location>
</feature>
<feature type="compositionally biased region" description="Basic and acidic residues" evidence="1">
    <location>
        <begin position="554"/>
        <end position="569"/>
    </location>
</feature>
<proteinExistence type="predicted"/>
<dbReference type="EMBL" id="MU001880">
    <property type="protein sequence ID" value="KAF2794759.1"/>
    <property type="molecule type" value="Genomic_DNA"/>
</dbReference>
<name>A0A6A6XE22_9PLEO</name>